<dbReference type="Proteomes" id="UP001589733">
    <property type="component" value="Unassembled WGS sequence"/>
</dbReference>
<gene>
    <name evidence="1" type="ORF">ACFFLM_21410</name>
</gene>
<protein>
    <submittedName>
        <fullName evidence="1">DUF2239 family protein</fullName>
    </submittedName>
</protein>
<organism evidence="1 2">
    <name type="scientific">Deinococcus oregonensis</name>
    <dbReference type="NCBI Taxonomy" id="1805970"/>
    <lineage>
        <taxon>Bacteria</taxon>
        <taxon>Thermotogati</taxon>
        <taxon>Deinococcota</taxon>
        <taxon>Deinococci</taxon>
        <taxon>Deinococcales</taxon>
        <taxon>Deinococcaceae</taxon>
        <taxon>Deinococcus</taxon>
    </lineage>
</organism>
<accession>A0ABV6B438</accession>
<dbReference type="Pfam" id="PF09998">
    <property type="entry name" value="DUF2239"/>
    <property type="match status" value="1"/>
</dbReference>
<dbReference type="RefSeq" id="WP_380015483.1">
    <property type="nucleotide sequence ID" value="NZ_JBHLYR010000063.1"/>
</dbReference>
<keyword evidence="2" id="KW-1185">Reference proteome</keyword>
<evidence type="ECO:0000313" key="2">
    <source>
        <dbReference type="Proteomes" id="UP001589733"/>
    </source>
</evidence>
<dbReference type="InterPro" id="IPR018715">
    <property type="entry name" value="DUF2239"/>
</dbReference>
<proteinExistence type="predicted"/>
<comment type="caution">
    <text evidence="1">The sequence shown here is derived from an EMBL/GenBank/DDBJ whole genome shotgun (WGS) entry which is preliminary data.</text>
</comment>
<sequence>MDELPTYTAFHGSQHLITGVLRDVLTLLKTQAESLSTDPPVLMFEDQTGRQVDFNLRGTLSEVLEREAPLPAAPAKAGPGRPKLGIVSREISLLPRHWEWLEQQRGGASATLRRLVDEARKQSPGRERIQQAQTATDRFLGVMAGNLPHFEAASRALYARDQAAFTEHLSLWPDDIRAHALSLAAPVFADPAADSTPPN</sequence>
<reference evidence="1 2" key="1">
    <citation type="submission" date="2024-09" db="EMBL/GenBank/DDBJ databases">
        <authorList>
            <person name="Sun Q."/>
            <person name="Mori K."/>
        </authorList>
    </citation>
    <scope>NUCLEOTIDE SEQUENCE [LARGE SCALE GENOMIC DNA]</scope>
    <source>
        <strain evidence="1 2">JCM 13503</strain>
    </source>
</reference>
<evidence type="ECO:0000313" key="1">
    <source>
        <dbReference type="EMBL" id="MFB9994519.1"/>
    </source>
</evidence>
<dbReference type="EMBL" id="JBHLYR010000063">
    <property type="protein sequence ID" value="MFB9994519.1"/>
    <property type="molecule type" value="Genomic_DNA"/>
</dbReference>
<name>A0ABV6B438_9DEIO</name>